<comment type="caution">
    <text evidence="1">The sequence shown here is derived from an EMBL/GenBank/DDBJ whole genome shotgun (WGS) entry which is preliminary data.</text>
</comment>
<dbReference type="Proteomes" id="UP001066276">
    <property type="component" value="Chromosome 3_1"/>
</dbReference>
<evidence type="ECO:0000313" key="1">
    <source>
        <dbReference type="EMBL" id="KAJ1186275.1"/>
    </source>
</evidence>
<name>A0AAV7UBG6_PLEWA</name>
<evidence type="ECO:0000313" key="2">
    <source>
        <dbReference type="Proteomes" id="UP001066276"/>
    </source>
</evidence>
<gene>
    <name evidence="1" type="ORF">NDU88_003058</name>
</gene>
<dbReference type="AlphaFoldDB" id="A0AAV7UBG6"/>
<sequence length="118" mass="13134">MATTGTRLRPLGEGPMHAGAVTQPVIKSMIVKKHPPKEPRAVRKTPITAPGYWRGRTLTAVVIRLLHAGSFRVTRERAEKYVEMDFDALICNHPDTGAIILKLPPELISNRMDLEIKS</sequence>
<organism evidence="1 2">
    <name type="scientific">Pleurodeles waltl</name>
    <name type="common">Iberian ribbed newt</name>
    <dbReference type="NCBI Taxonomy" id="8319"/>
    <lineage>
        <taxon>Eukaryota</taxon>
        <taxon>Metazoa</taxon>
        <taxon>Chordata</taxon>
        <taxon>Craniata</taxon>
        <taxon>Vertebrata</taxon>
        <taxon>Euteleostomi</taxon>
        <taxon>Amphibia</taxon>
        <taxon>Batrachia</taxon>
        <taxon>Caudata</taxon>
        <taxon>Salamandroidea</taxon>
        <taxon>Salamandridae</taxon>
        <taxon>Pleurodelinae</taxon>
        <taxon>Pleurodeles</taxon>
    </lineage>
</organism>
<keyword evidence="2" id="KW-1185">Reference proteome</keyword>
<dbReference type="EMBL" id="JANPWB010000005">
    <property type="protein sequence ID" value="KAJ1186275.1"/>
    <property type="molecule type" value="Genomic_DNA"/>
</dbReference>
<protein>
    <submittedName>
        <fullName evidence="1">Uncharacterized protein</fullName>
    </submittedName>
</protein>
<proteinExistence type="predicted"/>
<accession>A0AAV7UBG6</accession>
<reference evidence="1" key="1">
    <citation type="journal article" date="2022" name="bioRxiv">
        <title>Sequencing and chromosome-scale assembly of the giantPleurodeles waltlgenome.</title>
        <authorList>
            <person name="Brown T."/>
            <person name="Elewa A."/>
            <person name="Iarovenko S."/>
            <person name="Subramanian E."/>
            <person name="Araus A.J."/>
            <person name="Petzold A."/>
            <person name="Susuki M."/>
            <person name="Suzuki K.-i.T."/>
            <person name="Hayashi T."/>
            <person name="Toyoda A."/>
            <person name="Oliveira C."/>
            <person name="Osipova E."/>
            <person name="Leigh N.D."/>
            <person name="Simon A."/>
            <person name="Yun M.H."/>
        </authorList>
    </citation>
    <scope>NUCLEOTIDE SEQUENCE</scope>
    <source>
        <strain evidence="1">20211129_DDA</strain>
        <tissue evidence="1">Liver</tissue>
    </source>
</reference>